<dbReference type="Proteomes" id="UP001142153">
    <property type="component" value="Unassembled WGS sequence"/>
</dbReference>
<feature type="transmembrane region" description="Helical" evidence="7">
    <location>
        <begin position="797"/>
        <end position="817"/>
    </location>
</feature>
<evidence type="ECO:0000259" key="8">
    <source>
        <dbReference type="Pfam" id="PF02687"/>
    </source>
</evidence>
<keyword evidence="4 7" id="KW-1133">Transmembrane helix</keyword>
<evidence type="ECO:0000256" key="5">
    <source>
        <dbReference type="ARBA" id="ARBA00023136"/>
    </source>
</evidence>
<dbReference type="InterPro" id="IPR003838">
    <property type="entry name" value="ABC3_permease_C"/>
</dbReference>
<feature type="transmembrane region" description="Helical" evidence="7">
    <location>
        <begin position="391"/>
        <end position="413"/>
    </location>
</feature>
<dbReference type="PANTHER" id="PTHR30572:SF4">
    <property type="entry name" value="ABC TRANSPORTER PERMEASE YTRF"/>
    <property type="match status" value="1"/>
</dbReference>
<evidence type="ECO:0000256" key="1">
    <source>
        <dbReference type="ARBA" id="ARBA00004651"/>
    </source>
</evidence>
<feature type="transmembrane region" description="Helical" evidence="7">
    <location>
        <begin position="247"/>
        <end position="272"/>
    </location>
</feature>
<feature type="transmembrane region" description="Helical" evidence="7">
    <location>
        <begin position="342"/>
        <end position="370"/>
    </location>
</feature>
<feature type="transmembrane region" description="Helical" evidence="7">
    <location>
        <begin position="473"/>
        <end position="493"/>
    </location>
</feature>
<feature type="transmembrane region" description="Helical" evidence="7">
    <location>
        <begin position="292"/>
        <end position="322"/>
    </location>
</feature>
<sequence length="831" mass="85286">MLTVVDRLRIFSLRELWAHPGRTIASVTVMAISAAFLVAMVGISGSVSGTVRQVADTVGGNAPIEVSGITDSGFNQQLQQAISDTPGVAVAAPLMRTQVNTSAGPAMLIGADLSGTELTSPLIRAGERHLAALMNTPGGVLIGPALGGAPGSAITVGDHELTVAAALDDRSAERVNQGRFVMAPLAQAQRITGRPGRVDSVLVALEPGADLATVRAAVATTVAGRAVVGDSIERVAQTGNGIRILQYLTLMSAGVAFIVAAFLIYTVMAIAISQRRPALSMLRAIGGRRRTLILNLLGESAALGALGGVAGAAVGVAVGRFVVAGLPTALVQSTNLRLEYTLPWYAAPAAVIMSVGMTLAAAAVAAYQIYRVSPLHALVPVEVATEAGPPRWLRLCAIGSWAVLLGGAVAIHRAGTENLILAALAIALFFGSGIALCVGLTPHLVATTAAVARIGGGYRRLAAAAVERSTMRVWATLMTVVIAVAMTVTITGANDDTITAAKGSMSSYDQTPVFVSSNPSTELPAGAPLPERVAAQAAQLPGVARVVNGRVAFGSVNGVRIAMNGLATGTHSPIYELTDDQHRGPLLAGDGVVLSKALGRSLGVSAGDDLALQTPTGVKQVRVLQLIPYLSVVNGVIGMSLPQLQSWFDLPGSTLLEVYTTAGTDDARVLDAIRMLAPAGVHVFSGAEALRSSEAALDQVAAIANAMWVIVVVIAAIALLNTLTMSVLQRRRELAVLRAVGASRRTVLQMVVAEAAGIGLVGGAVGLLFGLASQYFYDMATPTILNFDVPYQPGFSAVGFASLALLLTLLGCIPPAVRAARIDIIRALATS</sequence>
<evidence type="ECO:0000256" key="2">
    <source>
        <dbReference type="ARBA" id="ARBA00022475"/>
    </source>
</evidence>
<dbReference type="EMBL" id="JAPZPY010000003">
    <property type="protein sequence ID" value="MCZ8379365.1"/>
    <property type="molecule type" value="Genomic_DNA"/>
</dbReference>
<dbReference type="PANTHER" id="PTHR30572">
    <property type="entry name" value="MEMBRANE COMPONENT OF TRANSPORTER-RELATED"/>
    <property type="match status" value="1"/>
</dbReference>
<keyword evidence="3 7" id="KW-0812">Transmembrane</keyword>
<feature type="domain" description="ABC3 transporter permease C-terminal" evidence="8">
    <location>
        <begin position="707"/>
        <end position="823"/>
    </location>
</feature>
<dbReference type="Pfam" id="PF02687">
    <property type="entry name" value="FtsX"/>
    <property type="match status" value="2"/>
</dbReference>
<evidence type="ECO:0000256" key="7">
    <source>
        <dbReference type="SAM" id="Phobius"/>
    </source>
</evidence>
<dbReference type="RefSeq" id="WP_269894052.1">
    <property type="nucleotide sequence ID" value="NZ_JAPZPY010000003.1"/>
</dbReference>
<evidence type="ECO:0000256" key="6">
    <source>
        <dbReference type="ARBA" id="ARBA00038076"/>
    </source>
</evidence>
<comment type="subcellular location">
    <subcellularLocation>
        <location evidence="1">Cell membrane</location>
        <topology evidence="1">Multi-pass membrane protein</topology>
    </subcellularLocation>
</comment>
<evidence type="ECO:0000256" key="3">
    <source>
        <dbReference type="ARBA" id="ARBA00022692"/>
    </source>
</evidence>
<dbReference type="InterPro" id="IPR050250">
    <property type="entry name" value="Macrolide_Exporter_MacB"/>
</dbReference>
<evidence type="ECO:0000313" key="9">
    <source>
        <dbReference type="EMBL" id="MCZ8379365.1"/>
    </source>
</evidence>
<comment type="caution">
    <text evidence="9">The sequence shown here is derived from an EMBL/GenBank/DDBJ whole genome shotgun (WGS) entry which is preliminary data.</text>
</comment>
<reference evidence="9" key="1">
    <citation type="submission" date="2022-12" db="EMBL/GenBank/DDBJ databases">
        <authorList>
            <person name="Deng Y."/>
            <person name="Zhang Y.-Q."/>
        </authorList>
    </citation>
    <scope>NUCLEOTIDE SEQUENCE</scope>
    <source>
        <strain evidence="9">CPCC 205372</strain>
    </source>
</reference>
<proteinExistence type="inferred from homology"/>
<gene>
    <name evidence="9" type="ORF">O6P37_10855</name>
</gene>
<feature type="domain" description="ABC3 transporter permease C-terminal" evidence="8">
    <location>
        <begin position="252"/>
        <end position="374"/>
    </location>
</feature>
<feature type="transmembrane region" description="Helical" evidence="7">
    <location>
        <begin position="748"/>
        <end position="777"/>
    </location>
</feature>
<evidence type="ECO:0000256" key="4">
    <source>
        <dbReference type="ARBA" id="ARBA00022989"/>
    </source>
</evidence>
<feature type="transmembrane region" description="Helical" evidence="7">
    <location>
        <begin position="706"/>
        <end position="728"/>
    </location>
</feature>
<protein>
    <submittedName>
        <fullName evidence="9">FtsX-like permease family protein</fullName>
    </submittedName>
</protein>
<keyword evidence="5 7" id="KW-0472">Membrane</keyword>
<accession>A0ABT4PS26</accession>
<name>A0ABT4PS26_9MYCO</name>
<keyword evidence="10" id="KW-1185">Reference proteome</keyword>
<organism evidence="9 10">
    <name type="scientific">Mycobacterium hippophais</name>
    <dbReference type="NCBI Taxonomy" id="3016340"/>
    <lineage>
        <taxon>Bacteria</taxon>
        <taxon>Bacillati</taxon>
        <taxon>Actinomycetota</taxon>
        <taxon>Actinomycetes</taxon>
        <taxon>Mycobacteriales</taxon>
        <taxon>Mycobacteriaceae</taxon>
        <taxon>Mycobacterium</taxon>
    </lineage>
</organism>
<keyword evidence="2" id="KW-1003">Cell membrane</keyword>
<comment type="similarity">
    <text evidence="6">Belongs to the ABC-4 integral membrane protein family.</text>
</comment>
<feature type="transmembrane region" description="Helical" evidence="7">
    <location>
        <begin position="21"/>
        <end position="43"/>
    </location>
</feature>
<feature type="transmembrane region" description="Helical" evidence="7">
    <location>
        <begin position="419"/>
        <end position="452"/>
    </location>
</feature>
<evidence type="ECO:0000313" key="10">
    <source>
        <dbReference type="Proteomes" id="UP001142153"/>
    </source>
</evidence>